<comment type="subcellular location">
    <subcellularLocation>
        <location evidence="1">Golgi apparatus membrane</location>
        <topology evidence="1">Peripheral membrane protein</topology>
        <orientation evidence="1">Cytoplasmic side</orientation>
    </subcellularLocation>
</comment>
<dbReference type="Gene3D" id="1.10.3630.10">
    <property type="entry name" value="yeast vps74-n-term truncation variant domain like"/>
    <property type="match status" value="1"/>
</dbReference>
<name>A0A1I2C5U9_9ACTN</name>
<evidence type="ECO:0000256" key="4">
    <source>
        <dbReference type="ARBA" id="ARBA00023136"/>
    </source>
</evidence>
<evidence type="ECO:0000256" key="3">
    <source>
        <dbReference type="ARBA" id="ARBA00023121"/>
    </source>
</evidence>
<gene>
    <name evidence="5" type="ORF">SAMN04487819_11936</name>
</gene>
<dbReference type="GO" id="GO:0005737">
    <property type="term" value="C:cytoplasm"/>
    <property type="evidence" value="ECO:0007669"/>
    <property type="project" value="UniProtKB-ARBA"/>
</dbReference>
<dbReference type="InterPro" id="IPR008628">
    <property type="entry name" value="GPP34-like"/>
</dbReference>
<keyword evidence="6" id="KW-1185">Reference proteome</keyword>
<dbReference type="Proteomes" id="UP000198716">
    <property type="component" value="Unassembled WGS sequence"/>
</dbReference>
<dbReference type="EMBL" id="FOMZ01000019">
    <property type="protein sequence ID" value="SFE63575.1"/>
    <property type="molecule type" value="Genomic_DNA"/>
</dbReference>
<evidence type="ECO:0000256" key="2">
    <source>
        <dbReference type="ARBA" id="ARBA00023034"/>
    </source>
</evidence>
<organism evidence="5 6">
    <name type="scientific">Actinopolyspora alba</name>
    <dbReference type="NCBI Taxonomy" id="673379"/>
    <lineage>
        <taxon>Bacteria</taxon>
        <taxon>Bacillati</taxon>
        <taxon>Actinomycetota</taxon>
        <taxon>Actinomycetes</taxon>
        <taxon>Actinopolysporales</taxon>
        <taxon>Actinopolysporaceae</taxon>
        <taxon>Actinopolyspora</taxon>
        <taxon>Actinopolyspora alba group</taxon>
    </lineage>
</organism>
<dbReference type="GO" id="GO:0070273">
    <property type="term" value="F:phosphatidylinositol-4-phosphate binding"/>
    <property type="evidence" value="ECO:0007669"/>
    <property type="project" value="InterPro"/>
</dbReference>
<keyword evidence="4" id="KW-0472">Membrane</keyword>
<protein>
    <submittedName>
        <fullName evidence="5">Golgi phosphoprotein 3 (GPP34)</fullName>
    </submittedName>
</protein>
<keyword evidence="2" id="KW-0333">Golgi apparatus</keyword>
<keyword evidence="3" id="KW-0446">Lipid-binding</keyword>
<proteinExistence type="predicted"/>
<dbReference type="GO" id="GO:0012505">
    <property type="term" value="C:endomembrane system"/>
    <property type="evidence" value="ECO:0007669"/>
    <property type="project" value="UniProtKB-ARBA"/>
</dbReference>
<dbReference type="Pfam" id="PF05719">
    <property type="entry name" value="GPP34"/>
    <property type="match status" value="1"/>
</dbReference>
<dbReference type="AlphaFoldDB" id="A0A1I2C5U9"/>
<evidence type="ECO:0000313" key="5">
    <source>
        <dbReference type="EMBL" id="SFE63575.1"/>
    </source>
</evidence>
<dbReference type="RefSeq" id="WP_217641871.1">
    <property type="nucleotide sequence ID" value="NZ_FOMZ01000019.1"/>
</dbReference>
<reference evidence="6" key="1">
    <citation type="submission" date="2016-10" db="EMBL/GenBank/DDBJ databases">
        <authorList>
            <person name="Varghese N."/>
            <person name="Submissions S."/>
        </authorList>
    </citation>
    <scope>NUCLEOTIDE SEQUENCE [LARGE SCALE GENOMIC DNA]</scope>
    <source>
        <strain evidence="6">DSM 45004</strain>
    </source>
</reference>
<evidence type="ECO:0000313" key="6">
    <source>
        <dbReference type="Proteomes" id="UP000198716"/>
    </source>
</evidence>
<dbReference type="InterPro" id="IPR038261">
    <property type="entry name" value="GPP34-like_sf"/>
</dbReference>
<evidence type="ECO:0000256" key="1">
    <source>
        <dbReference type="ARBA" id="ARBA00004255"/>
    </source>
</evidence>
<sequence length="213" mass="23019">MPLAERLLLLTAWAHEGGTGGETTELTLAGAELLELVLAGRVDIRDGAIRTTGSGERPTTVLEGLAEEFETNEPTEAADWIGGNAGRVRDACLRNLIERGVVHERRKRRWGFWPVRQYVVEPGAQQSTLVELREFAAGTDSAREVVALAELLRTAEALHDVLPEADAREVARRLDENDGDTAVREAVGKAVEQVRVAVQTATTAGAFVAVTNT</sequence>
<accession>A0A1I2C5U9</accession>